<dbReference type="GO" id="GO:0015074">
    <property type="term" value="P:DNA integration"/>
    <property type="evidence" value="ECO:0007669"/>
    <property type="project" value="InterPro"/>
</dbReference>
<sequence length="71" mass="7733">MLPLWLKANGQHRQGCATHSLRRTKASIIYKATGNPRAVQILLGYAKIESTGCYLGADAKHALELAKRTAV</sequence>
<evidence type="ECO:0000259" key="2">
    <source>
        <dbReference type="Pfam" id="PF00589"/>
    </source>
</evidence>
<dbReference type="InterPro" id="IPR013762">
    <property type="entry name" value="Integrase-like_cat_sf"/>
</dbReference>
<dbReference type="Gene3D" id="1.10.443.10">
    <property type="entry name" value="Intergrase catalytic core"/>
    <property type="match status" value="1"/>
</dbReference>
<dbReference type="InterPro" id="IPR002104">
    <property type="entry name" value="Integrase_catalytic"/>
</dbReference>
<evidence type="ECO:0000313" key="3">
    <source>
        <dbReference type="EMBL" id="CAA9523621.1"/>
    </source>
</evidence>
<accession>A0A6J4TIV4</accession>
<dbReference type="AlphaFoldDB" id="A0A6J4TIV4"/>
<proteinExistence type="predicted"/>
<organism evidence="3">
    <name type="scientific">uncultured Sphingomonadaceae bacterium</name>
    <dbReference type="NCBI Taxonomy" id="169976"/>
    <lineage>
        <taxon>Bacteria</taxon>
        <taxon>Pseudomonadati</taxon>
        <taxon>Pseudomonadota</taxon>
        <taxon>Alphaproteobacteria</taxon>
        <taxon>Sphingomonadales</taxon>
        <taxon>Sphingomonadaceae</taxon>
        <taxon>environmental samples</taxon>
    </lineage>
</organism>
<feature type="domain" description="Tyr recombinase" evidence="2">
    <location>
        <begin position="14"/>
        <end position="60"/>
    </location>
</feature>
<reference evidence="3" key="1">
    <citation type="submission" date="2020-02" db="EMBL/GenBank/DDBJ databases">
        <authorList>
            <person name="Meier V. D."/>
        </authorList>
    </citation>
    <scope>NUCLEOTIDE SEQUENCE</scope>
    <source>
        <strain evidence="3">AVDCRST_MAG39</strain>
    </source>
</reference>
<name>A0A6J4TIV4_9SPHN</name>
<evidence type="ECO:0000256" key="1">
    <source>
        <dbReference type="ARBA" id="ARBA00023172"/>
    </source>
</evidence>
<dbReference type="InterPro" id="IPR011010">
    <property type="entry name" value="DNA_brk_join_enz"/>
</dbReference>
<protein>
    <submittedName>
        <fullName evidence="3">Phage integrase family protein</fullName>
    </submittedName>
</protein>
<dbReference type="EMBL" id="CADCVW010000109">
    <property type="protein sequence ID" value="CAA9523621.1"/>
    <property type="molecule type" value="Genomic_DNA"/>
</dbReference>
<dbReference type="GO" id="GO:0003677">
    <property type="term" value="F:DNA binding"/>
    <property type="evidence" value="ECO:0007669"/>
    <property type="project" value="InterPro"/>
</dbReference>
<gene>
    <name evidence="3" type="ORF">AVDCRST_MAG39-2688</name>
</gene>
<keyword evidence="1" id="KW-0233">DNA recombination</keyword>
<dbReference type="SUPFAM" id="SSF56349">
    <property type="entry name" value="DNA breaking-rejoining enzymes"/>
    <property type="match status" value="1"/>
</dbReference>
<dbReference type="GO" id="GO:0006310">
    <property type="term" value="P:DNA recombination"/>
    <property type="evidence" value="ECO:0007669"/>
    <property type="project" value="UniProtKB-KW"/>
</dbReference>
<dbReference type="Pfam" id="PF00589">
    <property type="entry name" value="Phage_integrase"/>
    <property type="match status" value="1"/>
</dbReference>